<feature type="transmembrane region" description="Helical" evidence="1">
    <location>
        <begin position="45"/>
        <end position="71"/>
    </location>
</feature>
<evidence type="ECO:0000256" key="1">
    <source>
        <dbReference type="SAM" id="Phobius"/>
    </source>
</evidence>
<proteinExistence type="predicted"/>
<dbReference type="Proteomes" id="UP000235777">
    <property type="component" value="Unassembled WGS sequence"/>
</dbReference>
<reference evidence="2 3" key="1">
    <citation type="submission" date="2018-01" db="EMBL/GenBank/DDBJ databases">
        <title>Whole genome analyses suggest that Burkholderia sensu lato contains two further novel genera in the rhizoxinica-symbiotica group Mycetohabitans gen. nov., and Trinickia gen. nov.: implications for the evolution of diazotrophy and nodulation in the Burkholderiaceae.</title>
        <authorList>
            <person name="Estrada-de los Santos P."/>
            <person name="Palmer M."/>
            <person name="Chavez-Ramirez B."/>
            <person name="Beukes C."/>
            <person name="Steenkamp E.T."/>
            <person name="Hirsch A.M."/>
            <person name="Manyaka P."/>
            <person name="Maluk M."/>
            <person name="Lafos M."/>
            <person name="Crook M."/>
            <person name="Gross E."/>
            <person name="Simon M.F."/>
            <person name="Bueno dos Reis Junior F."/>
            <person name="Poole P.S."/>
            <person name="Venter S.N."/>
            <person name="James E.K."/>
        </authorList>
    </citation>
    <scope>NUCLEOTIDE SEQUENCE [LARGE SCALE GENOMIC DNA]</scope>
    <source>
        <strain evidence="2 3">JPY 581</strain>
    </source>
</reference>
<dbReference type="EMBL" id="PNYC01000006">
    <property type="protein sequence ID" value="PMS36766.1"/>
    <property type="molecule type" value="Genomic_DNA"/>
</dbReference>
<evidence type="ECO:0000313" key="2">
    <source>
        <dbReference type="EMBL" id="PMS36766.1"/>
    </source>
</evidence>
<keyword evidence="3" id="KW-1185">Reference proteome</keyword>
<feature type="transmembrane region" description="Helical" evidence="1">
    <location>
        <begin position="15"/>
        <end position="33"/>
    </location>
</feature>
<keyword evidence="1" id="KW-1133">Transmembrane helix</keyword>
<protein>
    <submittedName>
        <fullName evidence="2">Uncharacterized protein</fullName>
    </submittedName>
</protein>
<name>A0A2N7X4U0_9BURK</name>
<keyword evidence="1" id="KW-0812">Transmembrane</keyword>
<gene>
    <name evidence="2" type="ORF">C0Z20_11785</name>
</gene>
<sequence>MKALTQESAREARRVWLPLVLLSISAVAAWMLLDDVRIEELGRSAIFDIVMTIAVLGAAALAGIVGCAIASHARAQETELSAGEGYCFVGALIGAVIFFFAMTI</sequence>
<keyword evidence="1" id="KW-0472">Membrane</keyword>
<dbReference type="AlphaFoldDB" id="A0A2N7X4U0"/>
<comment type="caution">
    <text evidence="2">The sequence shown here is derived from an EMBL/GenBank/DDBJ whole genome shotgun (WGS) entry which is preliminary data.</text>
</comment>
<feature type="transmembrane region" description="Helical" evidence="1">
    <location>
        <begin position="83"/>
        <end position="102"/>
    </location>
</feature>
<organism evidence="2 3">
    <name type="scientific">Trinickia symbiotica</name>
    <dbReference type="NCBI Taxonomy" id="863227"/>
    <lineage>
        <taxon>Bacteria</taxon>
        <taxon>Pseudomonadati</taxon>
        <taxon>Pseudomonadota</taxon>
        <taxon>Betaproteobacteria</taxon>
        <taxon>Burkholderiales</taxon>
        <taxon>Burkholderiaceae</taxon>
        <taxon>Trinickia</taxon>
    </lineage>
</organism>
<accession>A0A2N7X4U0</accession>
<evidence type="ECO:0000313" key="3">
    <source>
        <dbReference type="Proteomes" id="UP000235777"/>
    </source>
</evidence>